<name>A0A397J6A6_9GLOM</name>
<reference evidence="1 2" key="1">
    <citation type="submission" date="2018-08" db="EMBL/GenBank/DDBJ databases">
        <title>Genome and evolution of the arbuscular mycorrhizal fungus Diversispora epigaea (formerly Glomus versiforme) and its bacterial endosymbionts.</title>
        <authorList>
            <person name="Sun X."/>
            <person name="Fei Z."/>
            <person name="Harrison M."/>
        </authorList>
    </citation>
    <scope>NUCLEOTIDE SEQUENCE [LARGE SCALE GENOMIC DNA]</scope>
    <source>
        <strain evidence="1 2">IT104</strain>
    </source>
</reference>
<protein>
    <recommendedName>
        <fullName evidence="3">RING-type domain-containing protein</fullName>
    </recommendedName>
</protein>
<evidence type="ECO:0000313" key="2">
    <source>
        <dbReference type="Proteomes" id="UP000266861"/>
    </source>
</evidence>
<accession>A0A397J6A6</accession>
<organism evidence="1 2">
    <name type="scientific">Diversispora epigaea</name>
    <dbReference type="NCBI Taxonomy" id="1348612"/>
    <lineage>
        <taxon>Eukaryota</taxon>
        <taxon>Fungi</taxon>
        <taxon>Fungi incertae sedis</taxon>
        <taxon>Mucoromycota</taxon>
        <taxon>Glomeromycotina</taxon>
        <taxon>Glomeromycetes</taxon>
        <taxon>Diversisporales</taxon>
        <taxon>Diversisporaceae</taxon>
        <taxon>Diversispora</taxon>
    </lineage>
</organism>
<dbReference type="Proteomes" id="UP000266861">
    <property type="component" value="Unassembled WGS sequence"/>
</dbReference>
<gene>
    <name evidence="1" type="ORF">Glove_132g166</name>
</gene>
<comment type="caution">
    <text evidence="1">The sequence shown here is derived from an EMBL/GenBank/DDBJ whole genome shotgun (WGS) entry which is preliminary data.</text>
</comment>
<dbReference type="OrthoDB" id="2304900at2759"/>
<dbReference type="AlphaFoldDB" id="A0A397J6A6"/>
<sequence>MHSKICAHTSTNSSTDNIIKQAYLIDEKNHNELKDTFQRSKEYPYKPSSLKLLSEKTSLFLLNYFQEIYKNQGKGTLHKKRKKIEYKLVTLGETVDSRYLPTGYSTSKPPSQDTCDHCNKKLNNGEVLMCGHGYHYECYQILEYGCRYCEEYYKRGIYNNVKSFLERLEKGPNILTPEENEGEEVLVEENEVIEEVEMNRSQEVHNKLLEALNCINTCTSKPPSQDTCDHCNKKLNNGEVLMCGHGYHYECYQILEYGCRYCEEYYKRGIYNNVKSFLERLEKGPNILTPEENEGEEVLVEENEVIEEVEMNRSQEVHNKLLEALNCINTW</sequence>
<dbReference type="EMBL" id="PQFF01000123">
    <property type="protein sequence ID" value="RHZ80724.1"/>
    <property type="molecule type" value="Genomic_DNA"/>
</dbReference>
<keyword evidence="2" id="KW-1185">Reference proteome</keyword>
<evidence type="ECO:0008006" key="3">
    <source>
        <dbReference type="Google" id="ProtNLM"/>
    </source>
</evidence>
<evidence type="ECO:0000313" key="1">
    <source>
        <dbReference type="EMBL" id="RHZ80724.1"/>
    </source>
</evidence>
<proteinExistence type="predicted"/>